<feature type="transmembrane region" description="Helical" evidence="1">
    <location>
        <begin position="352"/>
        <end position="371"/>
    </location>
</feature>
<feature type="transmembrane region" description="Helical" evidence="1">
    <location>
        <begin position="467"/>
        <end position="486"/>
    </location>
</feature>
<keyword evidence="1" id="KW-1133">Transmembrane helix</keyword>
<dbReference type="Proteomes" id="UP000398619">
    <property type="component" value="Unassembled WGS sequence"/>
</dbReference>
<dbReference type="RefSeq" id="WP_144099861.1">
    <property type="nucleotide sequence ID" value="NZ_CABHNM010000016.1"/>
</dbReference>
<feature type="transmembrane region" description="Helical" evidence="1">
    <location>
        <begin position="498"/>
        <end position="516"/>
    </location>
</feature>
<organism evidence="2 3">
    <name type="scientific">Dorea longicatena</name>
    <dbReference type="NCBI Taxonomy" id="88431"/>
    <lineage>
        <taxon>Bacteria</taxon>
        <taxon>Bacillati</taxon>
        <taxon>Bacillota</taxon>
        <taxon>Clostridia</taxon>
        <taxon>Lachnospirales</taxon>
        <taxon>Lachnospiraceae</taxon>
        <taxon>Dorea</taxon>
    </lineage>
</organism>
<keyword evidence="1" id="KW-0472">Membrane</keyword>
<evidence type="ECO:0000313" key="3">
    <source>
        <dbReference type="Proteomes" id="UP000398619"/>
    </source>
</evidence>
<feature type="transmembrane region" description="Helical" evidence="1">
    <location>
        <begin position="200"/>
        <end position="220"/>
    </location>
</feature>
<dbReference type="AlphaFoldDB" id="A0A564SGF0"/>
<name>A0A564SGF0_9FIRM</name>
<accession>A0A564SGF0</accession>
<feature type="transmembrane region" description="Helical" evidence="1">
    <location>
        <begin position="325"/>
        <end position="345"/>
    </location>
</feature>
<reference evidence="2 3" key="1">
    <citation type="submission" date="2019-07" db="EMBL/GenBank/DDBJ databases">
        <authorList>
            <person name="Hibberd C M."/>
            <person name="Gehrig L. J."/>
            <person name="Chang H.-W."/>
            <person name="Venkatesh S."/>
        </authorList>
    </citation>
    <scope>NUCLEOTIDE SEQUENCE [LARGE SCALE GENOMIC DNA]</scope>
    <source>
        <strain evidence="2">Dorea_longicatena_SSTS_Bg7063</strain>
    </source>
</reference>
<feature type="transmembrane region" description="Helical" evidence="1">
    <location>
        <begin position="171"/>
        <end position="188"/>
    </location>
</feature>
<sequence length="534" mass="57634">MPEEKKLNIPWFKRGDVDAVIGVFFDGFSKIIVGIGVLTGVMGMSQDIVFGKIVSAIGLSAFLLLAFNTFYARHLGKKLNRDDLTALPAGIAAGSFFAWLYAIFMPVFFETNDAIFAWKVTLHANLLYGMMFVACGFIIKFLMKHIPMEAMLGSVVGGSIAYLLMTSMADGFAHPQIQIPALFLLLFFQFGKIKTKKLSPALIAVLVGTIIGWATGVMHVSDLTSAVQNIGFYVPLPQLGLLGGKAMSHALTYLPLIIAYAFSDVTALLQGVEQAEKGGDHYEERVCLIATGCVNIIGSLFGNPFPLNEYWGHPAWKKAKAGTAYSLYTGVIYLALCMSGLVAIATSAIPAAATLILLIFVAISTGTQSYSTVNKKYYPAMIIATAIPIFELMYSKILNGSSAATSAIAAALKGEGIKFAVDGVKVTSDHLASAGVSQGYFFLGKGSMMIAIVYSCILIFIIDRKWLNTAVAFIVAAFCAFVGLVHSESVKINANPQFAIIYVIMAVFFLIVYFVSKNNKELQPTEEHIVCSDE</sequence>
<dbReference type="EMBL" id="CABHNM010000016">
    <property type="protein sequence ID" value="VUW94141.1"/>
    <property type="molecule type" value="Genomic_DNA"/>
</dbReference>
<dbReference type="PANTHER" id="PTHR31610">
    <property type="entry name" value="SLR0360 PROTEIN"/>
    <property type="match status" value="1"/>
</dbReference>
<feature type="transmembrane region" description="Helical" evidence="1">
    <location>
        <begin position="246"/>
        <end position="265"/>
    </location>
</feature>
<gene>
    <name evidence="2" type="ORF">DLSSTS7063_00567</name>
</gene>
<feature type="transmembrane region" description="Helical" evidence="1">
    <location>
        <begin position="115"/>
        <end position="139"/>
    </location>
</feature>
<evidence type="ECO:0000313" key="2">
    <source>
        <dbReference type="EMBL" id="VUW94141.1"/>
    </source>
</evidence>
<protein>
    <submittedName>
        <fullName evidence="2">Uncharacterized protein</fullName>
    </submittedName>
</protein>
<feature type="transmembrane region" description="Helical" evidence="1">
    <location>
        <begin position="146"/>
        <end position="165"/>
    </location>
</feature>
<feature type="transmembrane region" description="Helical" evidence="1">
    <location>
        <begin position="48"/>
        <end position="72"/>
    </location>
</feature>
<feature type="transmembrane region" description="Helical" evidence="1">
    <location>
        <begin position="20"/>
        <end position="42"/>
    </location>
</feature>
<proteinExistence type="predicted"/>
<dbReference type="PANTHER" id="PTHR31610:SF0">
    <property type="entry name" value="SLC26A_SULP TRANSPORTER DOMAIN-CONTAINING PROTEIN"/>
    <property type="match status" value="1"/>
</dbReference>
<evidence type="ECO:0000256" key="1">
    <source>
        <dbReference type="SAM" id="Phobius"/>
    </source>
</evidence>
<keyword evidence="1" id="KW-0812">Transmembrane</keyword>
<feature type="transmembrane region" description="Helical" evidence="1">
    <location>
        <begin position="440"/>
        <end position="461"/>
    </location>
</feature>
<feature type="transmembrane region" description="Helical" evidence="1">
    <location>
        <begin position="84"/>
        <end position="109"/>
    </location>
</feature>